<evidence type="ECO:0000259" key="5">
    <source>
        <dbReference type="SMART" id="SM00198"/>
    </source>
</evidence>
<dbReference type="PRINTS" id="PR00837">
    <property type="entry name" value="V5TPXLIKE"/>
</dbReference>
<evidence type="ECO:0000256" key="3">
    <source>
        <dbReference type="ARBA" id="ARBA00023157"/>
    </source>
</evidence>
<evidence type="ECO:0000256" key="4">
    <source>
        <dbReference type="SAM" id="SignalP"/>
    </source>
</evidence>
<keyword evidence="3" id="KW-1015">Disulfide bond</keyword>
<dbReference type="InterPro" id="IPR014044">
    <property type="entry name" value="CAP_dom"/>
</dbReference>
<keyword evidence="2" id="KW-0964">Secreted</keyword>
<comment type="subcellular location">
    <subcellularLocation>
        <location evidence="1">Secreted</location>
    </subcellularLocation>
</comment>
<evidence type="ECO:0000256" key="2">
    <source>
        <dbReference type="ARBA" id="ARBA00022525"/>
    </source>
</evidence>
<feature type="chain" id="PRO_5044858473" description="SCP domain-containing protein" evidence="4">
    <location>
        <begin position="31"/>
        <end position="328"/>
    </location>
</feature>
<protein>
    <recommendedName>
        <fullName evidence="5">SCP domain-containing protein</fullName>
    </recommendedName>
</protein>
<feature type="domain" description="SCP" evidence="5">
    <location>
        <begin position="143"/>
        <end position="312"/>
    </location>
</feature>
<dbReference type="AlphaFoldDB" id="A0ABD2WGW2"/>
<dbReference type="Pfam" id="PF00188">
    <property type="entry name" value="CAP"/>
    <property type="match status" value="1"/>
</dbReference>
<name>A0ABD2WGW2_9HYME</name>
<dbReference type="Proteomes" id="UP001627154">
    <property type="component" value="Unassembled WGS sequence"/>
</dbReference>
<comment type="caution">
    <text evidence="6">The sequence shown here is derived from an EMBL/GenBank/DDBJ whole genome shotgun (WGS) entry which is preliminary data.</text>
</comment>
<evidence type="ECO:0000313" key="6">
    <source>
        <dbReference type="EMBL" id="KAL3392114.1"/>
    </source>
</evidence>
<gene>
    <name evidence="6" type="ORF">TKK_013427</name>
</gene>
<dbReference type="EMBL" id="JBJJXI010000107">
    <property type="protein sequence ID" value="KAL3392114.1"/>
    <property type="molecule type" value="Genomic_DNA"/>
</dbReference>
<proteinExistence type="predicted"/>
<dbReference type="InterPro" id="IPR002413">
    <property type="entry name" value="V5_allergen-like"/>
</dbReference>
<dbReference type="InterPro" id="IPR001283">
    <property type="entry name" value="CRISP-related"/>
</dbReference>
<accession>A0ABD2WGW2</accession>
<evidence type="ECO:0000256" key="1">
    <source>
        <dbReference type="ARBA" id="ARBA00004613"/>
    </source>
</evidence>
<dbReference type="GO" id="GO:0005576">
    <property type="term" value="C:extracellular region"/>
    <property type="evidence" value="ECO:0007669"/>
    <property type="project" value="UniProtKB-SubCell"/>
</dbReference>
<keyword evidence="4" id="KW-0732">Signal</keyword>
<sequence length="328" mass="37452">MQDTEAQFESRTILACALALVLVTSNSARAVCYQRDSEDPTGSTYHMIPSYMTLQQLADAQPHPQTQPESPPKPIGPMLRPLQVFHKDVMKDTENIRYVCSPRKKDIMDIIQCDAQSHTECLFEDFTPAPNCGYAITLGLNSTEKKAIVDLHNELRMKVARGEELRGAPGPQPAATNMQMLEWDDELAQTAQKWASQCQIGAHDECRKLPKFGKFVGQNVAFHRCKLEERPAEAYPVELARIWYEEVRYYNRSNVHRHMKNVSEDHKMTGHYAQFVWAQTNRIGCGWMYFYQDDFYQSILVCNYGPGGNIMGYPVYKTVKARQPDDGT</sequence>
<dbReference type="CDD" id="cd05380">
    <property type="entry name" value="CAP_euk"/>
    <property type="match status" value="1"/>
</dbReference>
<evidence type="ECO:0000313" key="7">
    <source>
        <dbReference type="Proteomes" id="UP001627154"/>
    </source>
</evidence>
<dbReference type="PROSITE" id="PS01010">
    <property type="entry name" value="CRISP_2"/>
    <property type="match status" value="1"/>
</dbReference>
<keyword evidence="7" id="KW-1185">Reference proteome</keyword>
<dbReference type="Gene3D" id="3.40.33.10">
    <property type="entry name" value="CAP"/>
    <property type="match status" value="1"/>
</dbReference>
<organism evidence="6 7">
    <name type="scientific">Trichogramma kaykai</name>
    <dbReference type="NCBI Taxonomy" id="54128"/>
    <lineage>
        <taxon>Eukaryota</taxon>
        <taxon>Metazoa</taxon>
        <taxon>Ecdysozoa</taxon>
        <taxon>Arthropoda</taxon>
        <taxon>Hexapoda</taxon>
        <taxon>Insecta</taxon>
        <taxon>Pterygota</taxon>
        <taxon>Neoptera</taxon>
        <taxon>Endopterygota</taxon>
        <taxon>Hymenoptera</taxon>
        <taxon>Apocrita</taxon>
        <taxon>Proctotrupomorpha</taxon>
        <taxon>Chalcidoidea</taxon>
        <taxon>Trichogrammatidae</taxon>
        <taxon>Trichogramma</taxon>
    </lineage>
</organism>
<dbReference type="PRINTS" id="PR00838">
    <property type="entry name" value="V5ALLERGEN"/>
</dbReference>
<dbReference type="InterPro" id="IPR035940">
    <property type="entry name" value="CAP_sf"/>
</dbReference>
<reference evidence="6 7" key="1">
    <citation type="journal article" date="2024" name="bioRxiv">
        <title>A reference genome for Trichogramma kaykai: A tiny desert-dwelling parasitoid wasp with competing sex-ratio distorters.</title>
        <authorList>
            <person name="Culotta J."/>
            <person name="Lindsey A.R."/>
        </authorList>
    </citation>
    <scope>NUCLEOTIDE SEQUENCE [LARGE SCALE GENOMIC DNA]</scope>
    <source>
        <strain evidence="6 7">KSX58</strain>
    </source>
</reference>
<dbReference type="SUPFAM" id="SSF55797">
    <property type="entry name" value="PR-1-like"/>
    <property type="match status" value="1"/>
</dbReference>
<dbReference type="InterPro" id="IPR018244">
    <property type="entry name" value="Allrgn_V5/Tpx1_CS"/>
</dbReference>
<dbReference type="SMART" id="SM00198">
    <property type="entry name" value="SCP"/>
    <property type="match status" value="1"/>
</dbReference>
<feature type="signal peptide" evidence="4">
    <location>
        <begin position="1"/>
        <end position="30"/>
    </location>
</feature>
<dbReference type="PANTHER" id="PTHR10334">
    <property type="entry name" value="CYSTEINE-RICH SECRETORY PROTEIN-RELATED"/>
    <property type="match status" value="1"/>
</dbReference>